<accession>A0A2U0SFQ8</accession>
<dbReference type="NCBIfam" id="TIGR02609">
    <property type="entry name" value="doc_partner"/>
    <property type="match status" value="1"/>
</dbReference>
<comment type="caution">
    <text evidence="2">The sequence shown here is derived from an EMBL/GenBank/DDBJ whole genome shotgun (WGS) entry which is preliminary data.</text>
</comment>
<dbReference type="InterPro" id="IPR037914">
    <property type="entry name" value="SpoVT-AbrB_sf"/>
</dbReference>
<evidence type="ECO:0000259" key="1">
    <source>
        <dbReference type="SMART" id="SM00966"/>
    </source>
</evidence>
<dbReference type="AlphaFoldDB" id="A0A2U0SFQ8"/>
<reference evidence="2 3" key="1">
    <citation type="submission" date="2018-05" db="EMBL/GenBank/DDBJ databases">
        <title>Description of Sphingomonas pokkalii sp nov, isolated from the rhizosphere of saline tolerant pokkali rice and its draft genome analysis.</title>
        <authorList>
            <person name="Menon R."/>
            <person name="Kumari S."/>
            <person name="Rameshkumar N."/>
        </authorList>
    </citation>
    <scope>NUCLEOTIDE SEQUENCE [LARGE SCALE GENOMIC DNA]</scope>
    <source>
        <strain evidence="2 3">L3B27</strain>
    </source>
</reference>
<dbReference type="GO" id="GO:0003677">
    <property type="term" value="F:DNA binding"/>
    <property type="evidence" value="ECO:0007669"/>
    <property type="project" value="UniProtKB-KW"/>
</dbReference>
<keyword evidence="3" id="KW-1185">Reference proteome</keyword>
<dbReference type="InterPro" id="IPR007159">
    <property type="entry name" value="SpoVT-AbrB_dom"/>
</dbReference>
<dbReference type="RefSeq" id="WP_116469611.1">
    <property type="nucleotide sequence ID" value="NZ_QENQ01000001.1"/>
</dbReference>
<feature type="domain" description="SpoVT-AbrB" evidence="1">
    <location>
        <begin position="8"/>
        <end position="53"/>
    </location>
</feature>
<keyword evidence="2" id="KW-0238">DNA-binding</keyword>
<dbReference type="OrthoDB" id="5459182at2"/>
<gene>
    <name evidence="2" type="ORF">DD559_13370</name>
</gene>
<dbReference type="SMART" id="SM00966">
    <property type="entry name" value="SpoVT_AbrB"/>
    <property type="match status" value="1"/>
</dbReference>
<evidence type="ECO:0000313" key="2">
    <source>
        <dbReference type="EMBL" id="PVX30198.1"/>
    </source>
</evidence>
<name>A0A2U0SFQ8_9SPHN</name>
<dbReference type="InterPro" id="IPR013432">
    <property type="entry name" value="Doc_partner"/>
</dbReference>
<dbReference type="Proteomes" id="UP000245890">
    <property type="component" value="Unassembled WGS sequence"/>
</dbReference>
<evidence type="ECO:0000313" key="3">
    <source>
        <dbReference type="Proteomes" id="UP000245890"/>
    </source>
</evidence>
<dbReference type="SUPFAM" id="SSF89447">
    <property type="entry name" value="AbrB/MazE/MraZ-like"/>
    <property type="match status" value="1"/>
</dbReference>
<dbReference type="Pfam" id="PF04014">
    <property type="entry name" value="MazE_antitoxin"/>
    <property type="match status" value="1"/>
</dbReference>
<sequence>MTKPLKIIKIGNSAGVILPKEILARLRVELGDDLFLTEGQGSVTLRAADVDFAEAMQAAEEIMREDRDILAVLAR</sequence>
<dbReference type="Gene3D" id="2.10.260.10">
    <property type="match status" value="1"/>
</dbReference>
<proteinExistence type="predicted"/>
<dbReference type="EMBL" id="QENQ01000001">
    <property type="protein sequence ID" value="PVX30198.1"/>
    <property type="molecule type" value="Genomic_DNA"/>
</dbReference>
<organism evidence="2 3">
    <name type="scientific">Sphingomonas pokkalii</name>
    <dbReference type="NCBI Taxonomy" id="2175090"/>
    <lineage>
        <taxon>Bacteria</taxon>
        <taxon>Pseudomonadati</taxon>
        <taxon>Pseudomonadota</taxon>
        <taxon>Alphaproteobacteria</taxon>
        <taxon>Sphingomonadales</taxon>
        <taxon>Sphingomonadaceae</taxon>
        <taxon>Sphingomonas</taxon>
    </lineage>
</organism>
<protein>
    <submittedName>
        <fullName evidence="2">AbrB/MazE/SpoVT family DNA-binding domain-containing protein</fullName>
    </submittedName>
</protein>